<protein>
    <submittedName>
        <fullName evidence="1">Uncharacterized protein</fullName>
    </submittedName>
</protein>
<organism evidence="1 2">
    <name type="scientific">Streptomyces jeddahensis</name>
    <dbReference type="NCBI Taxonomy" id="1716141"/>
    <lineage>
        <taxon>Bacteria</taxon>
        <taxon>Bacillati</taxon>
        <taxon>Actinomycetota</taxon>
        <taxon>Actinomycetes</taxon>
        <taxon>Kitasatosporales</taxon>
        <taxon>Streptomycetaceae</taxon>
        <taxon>Streptomyces</taxon>
    </lineage>
</organism>
<dbReference type="RefSeq" id="WP_232789898.1">
    <property type="nucleotide sequence ID" value="NZ_LOHS01000174.1"/>
</dbReference>
<gene>
    <name evidence="1" type="ORF">STSP_68780</name>
</gene>
<dbReference type="Proteomes" id="UP000077381">
    <property type="component" value="Unassembled WGS sequence"/>
</dbReference>
<accession>A0A177HH15</accession>
<proteinExistence type="predicted"/>
<dbReference type="STRING" id="1716141.STSP_68780"/>
<comment type="caution">
    <text evidence="1">The sequence shown here is derived from an EMBL/GenBank/DDBJ whole genome shotgun (WGS) entry which is preliminary data.</text>
</comment>
<evidence type="ECO:0000313" key="2">
    <source>
        <dbReference type="Proteomes" id="UP000077381"/>
    </source>
</evidence>
<dbReference type="AlphaFoldDB" id="A0A177HH15"/>
<evidence type="ECO:0000313" key="1">
    <source>
        <dbReference type="EMBL" id="OAH09879.1"/>
    </source>
</evidence>
<sequence length="95" mass="10616">MTYRHRRWPASTNPHLLVSTKTAVDPDHPAVSMGTLRQVLPKGLTLSGLRQDRVLNEAHESGDPLKLMRLCGITEKTAMHYVGVAHPERTAKLPR</sequence>
<keyword evidence="2" id="KW-1185">Reference proteome</keyword>
<dbReference type="EMBL" id="LOHS01000174">
    <property type="protein sequence ID" value="OAH09879.1"/>
    <property type="molecule type" value="Genomic_DNA"/>
</dbReference>
<name>A0A177HH15_9ACTN</name>
<dbReference type="PATRIC" id="fig|1716141.3.peg.7276"/>
<reference evidence="1 2" key="1">
    <citation type="submission" date="2015-12" db="EMBL/GenBank/DDBJ databases">
        <title>Genome sequence of Streptomyces sp. G25.</title>
        <authorList>
            <person name="Poehlein A."/>
            <person name="Roettig A."/>
            <person name="Hiessl S."/>
            <person name="Hauschild P."/>
            <person name="Schauer J."/>
            <person name="Madkour M.H."/>
            <person name="Al-Ansari A.M."/>
            <person name="Almakishah N.H."/>
            <person name="Steinbuechel A."/>
            <person name="Daniel R."/>
        </authorList>
    </citation>
    <scope>NUCLEOTIDE SEQUENCE [LARGE SCALE GENOMIC DNA]</scope>
    <source>
        <strain evidence="2">G25(2015)</strain>
    </source>
</reference>